<gene>
    <name evidence="3" type="ORF">EDE15_3349</name>
</gene>
<protein>
    <recommendedName>
        <fullName evidence="5">Cytoskeletal protein CcmA (Bactofilin family)</fullName>
    </recommendedName>
</protein>
<keyword evidence="4" id="KW-1185">Reference proteome</keyword>
<evidence type="ECO:0008006" key="5">
    <source>
        <dbReference type="Google" id="ProtNLM"/>
    </source>
</evidence>
<reference evidence="3 4" key="1">
    <citation type="submission" date="2018-12" db="EMBL/GenBank/DDBJ databases">
        <title>Sequencing of bacterial isolates from soil warming experiment in Harvard Forest, Massachusetts, USA.</title>
        <authorList>
            <person name="Deangelis K."/>
        </authorList>
    </citation>
    <scope>NUCLEOTIDE SEQUENCE [LARGE SCALE GENOMIC DNA]</scope>
    <source>
        <strain evidence="3 4">EB153</strain>
    </source>
</reference>
<dbReference type="OrthoDB" id="119938at2"/>
<name>A0A3R9WI79_9BACT</name>
<dbReference type="AlphaFoldDB" id="A0A3R9WI79"/>
<evidence type="ECO:0000256" key="2">
    <source>
        <dbReference type="SAM" id="SignalP"/>
    </source>
</evidence>
<keyword evidence="1" id="KW-0472">Membrane</keyword>
<dbReference type="RefSeq" id="WP_125486233.1">
    <property type="nucleotide sequence ID" value="NZ_RSDW01000001.1"/>
</dbReference>
<feature type="transmembrane region" description="Helical" evidence="1">
    <location>
        <begin position="124"/>
        <end position="147"/>
    </location>
</feature>
<keyword evidence="2" id="KW-0732">Signal</keyword>
<organism evidence="3 4">
    <name type="scientific">Edaphobacter aggregans</name>
    <dbReference type="NCBI Taxonomy" id="570835"/>
    <lineage>
        <taxon>Bacteria</taxon>
        <taxon>Pseudomonadati</taxon>
        <taxon>Acidobacteriota</taxon>
        <taxon>Terriglobia</taxon>
        <taxon>Terriglobales</taxon>
        <taxon>Acidobacteriaceae</taxon>
        <taxon>Edaphobacter</taxon>
    </lineage>
</organism>
<sequence length="163" mass="17172">MQRLLLAVLLLIATIPAFAKGDNDRVSVGSDITVAEGETVGDIVCAFCSVRIHGDVSGDVVALLGSVTVDAGRSIHGDTAIMGGDLNLGEGSSIGGDVSIMAGDANLASGSTIRGSQSIFPGRFWLLLPLLPLLIPIGIIWLIVYLVRRRRYRFPVYPQGRGI</sequence>
<dbReference type="Proteomes" id="UP000269669">
    <property type="component" value="Unassembled WGS sequence"/>
</dbReference>
<dbReference type="EMBL" id="RSDW01000001">
    <property type="protein sequence ID" value="RSL17800.1"/>
    <property type="molecule type" value="Genomic_DNA"/>
</dbReference>
<proteinExistence type="predicted"/>
<comment type="caution">
    <text evidence="3">The sequence shown here is derived from an EMBL/GenBank/DDBJ whole genome shotgun (WGS) entry which is preliminary data.</text>
</comment>
<keyword evidence="1" id="KW-1133">Transmembrane helix</keyword>
<evidence type="ECO:0000256" key="1">
    <source>
        <dbReference type="SAM" id="Phobius"/>
    </source>
</evidence>
<evidence type="ECO:0000313" key="4">
    <source>
        <dbReference type="Proteomes" id="UP000269669"/>
    </source>
</evidence>
<feature type="chain" id="PRO_5018607562" description="Cytoskeletal protein CcmA (Bactofilin family)" evidence="2">
    <location>
        <begin position="20"/>
        <end position="163"/>
    </location>
</feature>
<accession>A0A3R9WI79</accession>
<feature type="signal peptide" evidence="2">
    <location>
        <begin position="1"/>
        <end position="19"/>
    </location>
</feature>
<keyword evidence="1" id="KW-0812">Transmembrane</keyword>
<evidence type="ECO:0000313" key="3">
    <source>
        <dbReference type="EMBL" id="RSL17800.1"/>
    </source>
</evidence>